<feature type="repeat" description="Lumazine-binding" evidence="10">
    <location>
        <begin position="97"/>
        <end position="193"/>
    </location>
</feature>
<evidence type="ECO:0000256" key="10">
    <source>
        <dbReference type="PROSITE-ProRule" id="PRU00524"/>
    </source>
</evidence>
<evidence type="ECO:0000256" key="8">
    <source>
        <dbReference type="ARBA" id="ARBA00022737"/>
    </source>
</evidence>
<feature type="domain" description="Lumazine-binding" evidence="11">
    <location>
        <begin position="1"/>
        <end position="96"/>
    </location>
</feature>
<evidence type="ECO:0000256" key="1">
    <source>
        <dbReference type="ARBA" id="ARBA00000968"/>
    </source>
</evidence>
<evidence type="ECO:0000313" key="13">
    <source>
        <dbReference type="Proteomes" id="UP001597079"/>
    </source>
</evidence>
<evidence type="ECO:0000256" key="7">
    <source>
        <dbReference type="ARBA" id="ARBA00022679"/>
    </source>
</evidence>
<evidence type="ECO:0000256" key="9">
    <source>
        <dbReference type="NCBIfam" id="TIGR00187"/>
    </source>
</evidence>
<evidence type="ECO:0000256" key="5">
    <source>
        <dbReference type="ARBA" id="ARBA00013950"/>
    </source>
</evidence>
<dbReference type="PANTHER" id="PTHR21098">
    <property type="entry name" value="RIBOFLAVIN SYNTHASE ALPHA CHAIN"/>
    <property type="match status" value="1"/>
</dbReference>
<dbReference type="InterPro" id="IPR001783">
    <property type="entry name" value="Lumazine-bd"/>
</dbReference>
<dbReference type="PROSITE" id="PS51177">
    <property type="entry name" value="LUMAZINE_BIND"/>
    <property type="match status" value="2"/>
</dbReference>
<dbReference type="NCBIfam" id="NF009566">
    <property type="entry name" value="PRK13020.1"/>
    <property type="match status" value="1"/>
</dbReference>
<dbReference type="RefSeq" id="WP_377942342.1">
    <property type="nucleotide sequence ID" value="NZ_JBHUCX010000020.1"/>
</dbReference>
<comment type="catalytic activity">
    <reaction evidence="1">
        <text>2 6,7-dimethyl-8-(1-D-ribityl)lumazine + H(+) = 5-amino-6-(D-ribitylamino)uracil + riboflavin</text>
        <dbReference type="Rhea" id="RHEA:20772"/>
        <dbReference type="ChEBI" id="CHEBI:15378"/>
        <dbReference type="ChEBI" id="CHEBI:15934"/>
        <dbReference type="ChEBI" id="CHEBI:57986"/>
        <dbReference type="ChEBI" id="CHEBI:58201"/>
        <dbReference type="EC" id="2.5.1.9"/>
    </reaction>
</comment>
<dbReference type="Proteomes" id="UP001597079">
    <property type="component" value="Unassembled WGS sequence"/>
</dbReference>
<sequence>MFTGLVEEVATVQRIHQVQHSAHLEIRAQTIMDDMRLGDSIAVNGVCLTVVQKSSSGFTADAVPETMRRTNLGSLTPGSQVNVERALQASSRLGGHIVSGHVDGVGRLQAIEQEGLARILIVQTPLPLMRYITDKGSICLNGVSLTVMGVTEDTFSVSIIPHTSAHTTLMHARPGDILNLECDVIAKYVEKLLTPNLRSERDASADEAPKSAVSLDFLAQHGFLS</sequence>
<dbReference type="PANTHER" id="PTHR21098:SF12">
    <property type="entry name" value="RIBOFLAVIN SYNTHASE"/>
    <property type="match status" value="1"/>
</dbReference>
<dbReference type="Gene3D" id="2.40.30.20">
    <property type="match status" value="2"/>
</dbReference>
<keyword evidence="7 12" id="KW-0808">Transferase</keyword>
<comment type="caution">
    <text evidence="12">The sequence shown here is derived from an EMBL/GenBank/DDBJ whole genome shotgun (WGS) entry which is preliminary data.</text>
</comment>
<proteinExistence type="predicted"/>
<keyword evidence="13" id="KW-1185">Reference proteome</keyword>
<dbReference type="EC" id="2.5.1.9" evidence="4 9"/>
<evidence type="ECO:0000256" key="6">
    <source>
        <dbReference type="ARBA" id="ARBA00022619"/>
    </source>
</evidence>
<dbReference type="PIRSF" id="PIRSF000498">
    <property type="entry name" value="Riboflavin_syn_A"/>
    <property type="match status" value="1"/>
</dbReference>
<evidence type="ECO:0000313" key="12">
    <source>
        <dbReference type="EMBL" id="MFD1674475.1"/>
    </source>
</evidence>
<comment type="pathway">
    <text evidence="3">Cofactor biosynthesis; riboflavin biosynthesis; riboflavin from 2-hydroxy-3-oxobutyl phosphate and 5-amino-6-(D-ribitylamino)uracil: step 2/2.</text>
</comment>
<dbReference type="Pfam" id="PF00677">
    <property type="entry name" value="Lum_binding"/>
    <property type="match status" value="2"/>
</dbReference>
<gene>
    <name evidence="12" type="ORF">ACFSB2_07115</name>
</gene>
<organism evidence="12 13">
    <name type="scientific">Alicyclobacillus fodiniaquatilis</name>
    <dbReference type="NCBI Taxonomy" id="1661150"/>
    <lineage>
        <taxon>Bacteria</taxon>
        <taxon>Bacillati</taxon>
        <taxon>Bacillota</taxon>
        <taxon>Bacilli</taxon>
        <taxon>Bacillales</taxon>
        <taxon>Alicyclobacillaceae</taxon>
        <taxon>Alicyclobacillus</taxon>
    </lineage>
</organism>
<evidence type="ECO:0000256" key="4">
    <source>
        <dbReference type="ARBA" id="ARBA00012827"/>
    </source>
</evidence>
<comment type="function">
    <text evidence="2">Catalyzes the dismutation of two molecules of 6,7-dimethyl-8-ribityllumazine, resulting in the formation of riboflavin and 5-amino-6-(D-ribitylamino)uracil.</text>
</comment>
<dbReference type="CDD" id="cd00402">
    <property type="entry name" value="Riboflavin_synthase_like"/>
    <property type="match status" value="1"/>
</dbReference>
<evidence type="ECO:0000256" key="3">
    <source>
        <dbReference type="ARBA" id="ARBA00004887"/>
    </source>
</evidence>
<dbReference type="NCBIfam" id="TIGR00187">
    <property type="entry name" value="ribE"/>
    <property type="match status" value="1"/>
</dbReference>
<dbReference type="InterPro" id="IPR023366">
    <property type="entry name" value="ATP_synth_asu-like_sf"/>
</dbReference>
<dbReference type="EMBL" id="JBHUCX010000020">
    <property type="protein sequence ID" value="MFD1674475.1"/>
    <property type="molecule type" value="Genomic_DNA"/>
</dbReference>
<protein>
    <recommendedName>
        <fullName evidence="5 9">Riboflavin synthase</fullName>
        <ecNumber evidence="4 9">2.5.1.9</ecNumber>
    </recommendedName>
</protein>
<accession>A0ABW4JEV6</accession>
<keyword evidence="6" id="KW-0686">Riboflavin biosynthesis</keyword>
<dbReference type="SUPFAM" id="SSF63380">
    <property type="entry name" value="Riboflavin synthase domain-like"/>
    <property type="match status" value="2"/>
</dbReference>
<keyword evidence="8" id="KW-0677">Repeat</keyword>
<evidence type="ECO:0000256" key="2">
    <source>
        <dbReference type="ARBA" id="ARBA00002803"/>
    </source>
</evidence>
<dbReference type="InterPro" id="IPR017938">
    <property type="entry name" value="Riboflavin_synthase-like_b-brl"/>
</dbReference>
<dbReference type="InterPro" id="IPR026017">
    <property type="entry name" value="Lumazine-bd_dom"/>
</dbReference>
<dbReference type="NCBIfam" id="NF006767">
    <property type="entry name" value="PRK09289.1"/>
    <property type="match status" value="1"/>
</dbReference>
<evidence type="ECO:0000259" key="11">
    <source>
        <dbReference type="PROSITE" id="PS51177"/>
    </source>
</evidence>
<dbReference type="GO" id="GO:0004746">
    <property type="term" value="F:riboflavin synthase activity"/>
    <property type="evidence" value="ECO:0007669"/>
    <property type="project" value="UniProtKB-EC"/>
</dbReference>
<feature type="domain" description="Lumazine-binding" evidence="11">
    <location>
        <begin position="97"/>
        <end position="193"/>
    </location>
</feature>
<feature type="repeat" description="Lumazine-binding" evidence="10">
    <location>
        <begin position="1"/>
        <end position="96"/>
    </location>
</feature>
<reference evidence="13" key="1">
    <citation type="journal article" date="2019" name="Int. J. Syst. Evol. Microbiol.">
        <title>The Global Catalogue of Microorganisms (GCM) 10K type strain sequencing project: providing services to taxonomists for standard genome sequencing and annotation.</title>
        <authorList>
            <consortium name="The Broad Institute Genomics Platform"/>
            <consortium name="The Broad Institute Genome Sequencing Center for Infectious Disease"/>
            <person name="Wu L."/>
            <person name="Ma J."/>
        </authorList>
    </citation>
    <scope>NUCLEOTIDE SEQUENCE [LARGE SCALE GENOMIC DNA]</scope>
    <source>
        <strain evidence="13">CGMCC 1.12286</strain>
    </source>
</reference>
<name>A0ABW4JEV6_9BACL</name>